<dbReference type="AlphaFoldDB" id="A0AAV7DSA3"/>
<name>A0AAV7DSA3_ARIFI</name>
<feature type="region of interest" description="Disordered" evidence="1">
    <location>
        <begin position="200"/>
        <end position="306"/>
    </location>
</feature>
<protein>
    <submittedName>
        <fullName evidence="2">Uncharacterized protein</fullName>
    </submittedName>
</protein>
<sequence>MCNNTRRNQSSPGNVCLLPHDHTPAGITARNLRGAAGQTLLAEPTERPVQILVVVAIFKMRTLKVKRGKDSASRQPVEGESVKNSEPDVGLDGNARESGDARAYRKSYLFCLTARPPGNVLPESRVRTEARRTHGPKIRFHRNSIVVSQGKWNSPGKGLELRVGKGSPKMDPTCREKKGLAQTVTLVGIELPPLNANAFNSSNRNWDKSQFRPPRQPAGLPSPQRGRPGTCPRGQERRWGAGAGLHRAGPSQRAPRLRHQTPRKAEGQRRRGKGKITAAPGPRFPRRRDASRTPRELLVASAEGPR</sequence>
<dbReference type="EMBL" id="JAINDJ010000157">
    <property type="protein sequence ID" value="KAG9438362.1"/>
    <property type="molecule type" value="Genomic_DNA"/>
</dbReference>
<proteinExistence type="predicted"/>
<keyword evidence="3" id="KW-1185">Reference proteome</keyword>
<evidence type="ECO:0000313" key="2">
    <source>
        <dbReference type="EMBL" id="KAG9438362.1"/>
    </source>
</evidence>
<reference evidence="2 3" key="1">
    <citation type="submission" date="2021-07" db="EMBL/GenBank/DDBJ databases">
        <title>The Aristolochia fimbriata genome: insights into angiosperm evolution, floral development and chemical biosynthesis.</title>
        <authorList>
            <person name="Jiao Y."/>
        </authorList>
    </citation>
    <scope>NUCLEOTIDE SEQUENCE [LARGE SCALE GENOMIC DNA]</scope>
    <source>
        <strain evidence="2">IBCAS-2021</strain>
        <tissue evidence="2">Leaf</tissue>
    </source>
</reference>
<evidence type="ECO:0000256" key="1">
    <source>
        <dbReference type="SAM" id="MobiDB-lite"/>
    </source>
</evidence>
<feature type="region of interest" description="Disordered" evidence="1">
    <location>
        <begin position="65"/>
        <end position="97"/>
    </location>
</feature>
<dbReference type="Proteomes" id="UP000825729">
    <property type="component" value="Unassembled WGS sequence"/>
</dbReference>
<gene>
    <name evidence="2" type="ORF">H6P81_021698</name>
</gene>
<comment type="caution">
    <text evidence="2">The sequence shown here is derived from an EMBL/GenBank/DDBJ whole genome shotgun (WGS) entry which is preliminary data.</text>
</comment>
<accession>A0AAV7DSA3</accession>
<organism evidence="2 3">
    <name type="scientific">Aristolochia fimbriata</name>
    <name type="common">White veined hardy Dutchman's pipe vine</name>
    <dbReference type="NCBI Taxonomy" id="158543"/>
    <lineage>
        <taxon>Eukaryota</taxon>
        <taxon>Viridiplantae</taxon>
        <taxon>Streptophyta</taxon>
        <taxon>Embryophyta</taxon>
        <taxon>Tracheophyta</taxon>
        <taxon>Spermatophyta</taxon>
        <taxon>Magnoliopsida</taxon>
        <taxon>Magnoliidae</taxon>
        <taxon>Piperales</taxon>
        <taxon>Aristolochiaceae</taxon>
        <taxon>Aristolochia</taxon>
    </lineage>
</organism>
<evidence type="ECO:0000313" key="3">
    <source>
        <dbReference type="Proteomes" id="UP000825729"/>
    </source>
</evidence>